<evidence type="ECO:0000256" key="7">
    <source>
        <dbReference type="ARBA" id="ARBA00023242"/>
    </source>
</evidence>
<keyword evidence="14" id="KW-1185">Reference proteome</keyword>
<comment type="subcellular location">
    <subcellularLocation>
        <location evidence="1 8 9">Nucleus</location>
    </subcellularLocation>
</comment>
<evidence type="ECO:0000259" key="12">
    <source>
        <dbReference type="PROSITE" id="PS50071"/>
    </source>
</evidence>
<feature type="region of interest" description="Disordered" evidence="11">
    <location>
        <begin position="71"/>
        <end position="93"/>
    </location>
</feature>
<dbReference type="SMART" id="SM00389">
    <property type="entry name" value="HOX"/>
    <property type="match status" value="1"/>
</dbReference>
<dbReference type="Proteomes" id="UP001154282">
    <property type="component" value="Unassembled WGS sequence"/>
</dbReference>
<dbReference type="AlphaFoldDB" id="A0AAV0HT53"/>
<accession>A0AAV0HT53</accession>
<keyword evidence="10" id="KW-0175">Coiled coil</keyword>
<dbReference type="GO" id="GO:0000981">
    <property type="term" value="F:DNA-binding transcription factor activity, RNA polymerase II-specific"/>
    <property type="evidence" value="ECO:0007669"/>
    <property type="project" value="InterPro"/>
</dbReference>
<keyword evidence="7 8" id="KW-0539">Nucleus</keyword>
<feature type="compositionally biased region" description="Low complexity" evidence="11">
    <location>
        <begin position="251"/>
        <end position="261"/>
    </location>
</feature>
<organism evidence="13 14">
    <name type="scientific">Linum tenue</name>
    <dbReference type="NCBI Taxonomy" id="586396"/>
    <lineage>
        <taxon>Eukaryota</taxon>
        <taxon>Viridiplantae</taxon>
        <taxon>Streptophyta</taxon>
        <taxon>Embryophyta</taxon>
        <taxon>Tracheophyta</taxon>
        <taxon>Spermatophyta</taxon>
        <taxon>Magnoliopsida</taxon>
        <taxon>eudicotyledons</taxon>
        <taxon>Gunneridae</taxon>
        <taxon>Pentapetalae</taxon>
        <taxon>rosids</taxon>
        <taxon>fabids</taxon>
        <taxon>Malpighiales</taxon>
        <taxon>Linaceae</taxon>
        <taxon>Linum</taxon>
    </lineage>
</organism>
<keyword evidence="6" id="KW-0804">Transcription</keyword>
<evidence type="ECO:0000256" key="9">
    <source>
        <dbReference type="RuleBase" id="RU000682"/>
    </source>
</evidence>
<dbReference type="GO" id="GO:0005634">
    <property type="term" value="C:nucleus"/>
    <property type="evidence" value="ECO:0007669"/>
    <property type="project" value="UniProtKB-SubCell"/>
</dbReference>
<proteinExistence type="inferred from homology"/>
<name>A0AAV0HT53_9ROSI</name>
<sequence length="271" mass="29946">SIAMEDDCHTRLGLGLSITGPSSPAAKQPIISNHNFFRDDREKLSRRKKKKTTTTSSSVACLDLSFKLFPGGDDDDDDDETVANDDDHDDNNGVVELATKSSSSIDTEEQQYYCSSGGGRKAVMDGKEMVGGGGRKKLRLSKEQSSLLENRFKLQTTLNTAQKQALAEQLKLTPRQVEVWFQNRRARTKLKQTEVDCEFLRKCCDSLSNENRRLKAELQELLRYGRNEPSPRGQASTATATCRSCQKRNVSSSGTASSSGAQPYHSGDNKP</sequence>
<dbReference type="InterPro" id="IPR001356">
    <property type="entry name" value="HD"/>
</dbReference>
<reference evidence="13" key="1">
    <citation type="submission" date="2022-08" db="EMBL/GenBank/DDBJ databases">
        <authorList>
            <person name="Gutierrez-Valencia J."/>
        </authorList>
    </citation>
    <scope>NUCLEOTIDE SEQUENCE</scope>
</reference>
<evidence type="ECO:0000313" key="14">
    <source>
        <dbReference type="Proteomes" id="UP001154282"/>
    </source>
</evidence>
<feature type="DNA-binding region" description="Homeobox" evidence="8">
    <location>
        <begin position="133"/>
        <end position="192"/>
    </location>
</feature>
<dbReference type="InterPro" id="IPR050762">
    <property type="entry name" value="HD-ZIP_Homeobox_LZ_Class_II"/>
</dbReference>
<dbReference type="GO" id="GO:0043565">
    <property type="term" value="F:sequence-specific DNA binding"/>
    <property type="evidence" value="ECO:0007669"/>
    <property type="project" value="InterPro"/>
</dbReference>
<dbReference type="Gene3D" id="1.10.10.60">
    <property type="entry name" value="Homeodomain-like"/>
    <property type="match status" value="1"/>
</dbReference>
<comment type="similarity">
    <text evidence="2">Belongs to the HD-ZIP homeobox family. Class II subfamily.</text>
</comment>
<feature type="region of interest" description="Disordered" evidence="11">
    <location>
        <begin position="15"/>
        <end position="57"/>
    </location>
</feature>
<evidence type="ECO:0000256" key="11">
    <source>
        <dbReference type="SAM" id="MobiDB-lite"/>
    </source>
</evidence>
<dbReference type="Pfam" id="PF02183">
    <property type="entry name" value="HALZ"/>
    <property type="match status" value="1"/>
</dbReference>
<comment type="caution">
    <text evidence="13">The sequence shown here is derived from an EMBL/GenBank/DDBJ whole genome shotgun (WGS) entry which is preliminary data.</text>
</comment>
<evidence type="ECO:0000256" key="1">
    <source>
        <dbReference type="ARBA" id="ARBA00004123"/>
    </source>
</evidence>
<gene>
    <name evidence="13" type="ORF">LITE_LOCUS5686</name>
</gene>
<dbReference type="Pfam" id="PF00046">
    <property type="entry name" value="Homeodomain"/>
    <property type="match status" value="1"/>
</dbReference>
<feature type="non-terminal residue" evidence="13">
    <location>
        <position position="1"/>
    </location>
</feature>
<evidence type="ECO:0000256" key="5">
    <source>
        <dbReference type="ARBA" id="ARBA00023155"/>
    </source>
</evidence>
<keyword evidence="3" id="KW-0805">Transcription regulation</keyword>
<dbReference type="PANTHER" id="PTHR45714:SF72">
    <property type="entry name" value="HOMEOBOX-LEUCINE ZIPPER PROTEIN HOX26-RELATED"/>
    <property type="match status" value="1"/>
</dbReference>
<feature type="region of interest" description="Disordered" evidence="11">
    <location>
        <begin position="225"/>
        <end position="271"/>
    </location>
</feature>
<dbReference type="CDD" id="cd00086">
    <property type="entry name" value="homeodomain"/>
    <property type="match status" value="1"/>
</dbReference>
<protein>
    <recommendedName>
        <fullName evidence="12">Homeobox domain-containing protein</fullName>
    </recommendedName>
</protein>
<evidence type="ECO:0000313" key="13">
    <source>
        <dbReference type="EMBL" id="CAI0387982.1"/>
    </source>
</evidence>
<feature type="domain" description="Homeobox" evidence="12">
    <location>
        <begin position="131"/>
        <end position="191"/>
    </location>
</feature>
<dbReference type="PROSITE" id="PS00027">
    <property type="entry name" value="HOMEOBOX_1"/>
    <property type="match status" value="1"/>
</dbReference>
<keyword evidence="4 8" id="KW-0238">DNA-binding</keyword>
<evidence type="ECO:0000256" key="4">
    <source>
        <dbReference type="ARBA" id="ARBA00023125"/>
    </source>
</evidence>
<evidence type="ECO:0000256" key="10">
    <source>
        <dbReference type="SAM" id="Coils"/>
    </source>
</evidence>
<dbReference type="InterPro" id="IPR003106">
    <property type="entry name" value="Leu_zip_homeo"/>
</dbReference>
<feature type="compositionally biased region" description="Polar residues" evidence="11">
    <location>
        <begin position="233"/>
        <end position="250"/>
    </location>
</feature>
<feature type="compositionally biased region" description="Acidic residues" evidence="11">
    <location>
        <begin position="72"/>
        <end position="89"/>
    </location>
</feature>
<dbReference type="PANTHER" id="PTHR45714">
    <property type="entry name" value="HOMEOBOX-LEUCINE ZIPPER PROTEIN HAT14"/>
    <property type="match status" value="1"/>
</dbReference>
<evidence type="ECO:0000256" key="3">
    <source>
        <dbReference type="ARBA" id="ARBA00023015"/>
    </source>
</evidence>
<dbReference type="PROSITE" id="PS50071">
    <property type="entry name" value="HOMEOBOX_2"/>
    <property type="match status" value="1"/>
</dbReference>
<feature type="coiled-coil region" evidence="10">
    <location>
        <begin position="197"/>
        <end position="224"/>
    </location>
</feature>
<dbReference type="InterPro" id="IPR017970">
    <property type="entry name" value="Homeobox_CS"/>
</dbReference>
<dbReference type="InterPro" id="IPR009057">
    <property type="entry name" value="Homeodomain-like_sf"/>
</dbReference>
<dbReference type="SUPFAM" id="SSF46689">
    <property type="entry name" value="Homeodomain-like"/>
    <property type="match status" value="1"/>
</dbReference>
<keyword evidence="5 8" id="KW-0371">Homeobox</keyword>
<dbReference type="EMBL" id="CAMGYJ010000002">
    <property type="protein sequence ID" value="CAI0387982.1"/>
    <property type="molecule type" value="Genomic_DNA"/>
</dbReference>
<evidence type="ECO:0000256" key="6">
    <source>
        <dbReference type="ARBA" id="ARBA00023163"/>
    </source>
</evidence>
<evidence type="ECO:0000256" key="2">
    <source>
        <dbReference type="ARBA" id="ARBA00006074"/>
    </source>
</evidence>
<evidence type="ECO:0000256" key="8">
    <source>
        <dbReference type="PROSITE-ProRule" id="PRU00108"/>
    </source>
</evidence>
<dbReference type="SMART" id="SM00340">
    <property type="entry name" value="HALZ"/>
    <property type="match status" value="1"/>
</dbReference>